<dbReference type="GO" id="GO:0006730">
    <property type="term" value="P:one-carbon metabolic process"/>
    <property type="evidence" value="ECO:0007669"/>
    <property type="project" value="UniProtKB-KW"/>
</dbReference>
<evidence type="ECO:0000256" key="2">
    <source>
        <dbReference type="ARBA" id="ARBA00012856"/>
    </source>
</evidence>
<proteinExistence type="predicted"/>
<comment type="pathway">
    <text evidence="1">Cofactor biosynthesis; tetrahydrofolate biosynthesis; 5,6,7,8-tetrahydrofolate from 7,8-dihydrofolate: step 1/1.</text>
</comment>
<dbReference type="InterPro" id="IPR017925">
    <property type="entry name" value="DHFR_CS"/>
</dbReference>
<dbReference type="PROSITE" id="PS00075">
    <property type="entry name" value="DHFR_1"/>
    <property type="match status" value="1"/>
</dbReference>
<evidence type="ECO:0000259" key="6">
    <source>
        <dbReference type="PROSITE" id="PS51330"/>
    </source>
</evidence>
<evidence type="ECO:0000256" key="1">
    <source>
        <dbReference type="ARBA" id="ARBA00004903"/>
    </source>
</evidence>
<keyword evidence="3" id="KW-0554">One-carbon metabolism</keyword>
<sequence length="172" mass="19547">MKLALICAMAENRVIGRKNSLPWHLSEDLKYFKRVTMGNSIIMGRKTWESIGKSLPGRTNIVITNDPGYQAEEARVVHSIEEAIKVAESVSLIDGSEEAFIIGGAELYQAVLPLAERFHLTRVHANVAGDTYLVDFDESQWREIVREEFYKGETNTYDFSICLLQRIEDITH</sequence>
<dbReference type="GO" id="GO:0046655">
    <property type="term" value="P:folic acid metabolic process"/>
    <property type="evidence" value="ECO:0007669"/>
    <property type="project" value="TreeGrafter"/>
</dbReference>
<dbReference type="SUPFAM" id="SSF53597">
    <property type="entry name" value="Dihydrofolate reductase-like"/>
    <property type="match status" value="1"/>
</dbReference>
<dbReference type="GO" id="GO:0004146">
    <property type="term" value="F:dihydrofolate reductase activity"/>
    <property type="evidence" value="ECO:0007669"/>
    <property type="project" value="UniProtKB-EC"/>
</dbReference>
<dbReference type="GO" id="GO:0046452">
    <property type="term" value="P:dihydrofolate metabolic process"/>
    <property type="evidence" value="ECO:0007669"/>
    <property type="project" value="TreeGrafter"/>
</dbReference>
<organism evidence="7">
    <name type="scientific">marine metagenome</name>
    <dbReference type="NCBI Taxonomy" id="408172"/>
    <lineage>
        <taxon>unclassified sequences</taxon>
        <taxon>metagenomes</taxon>
        <taxon>ecological metagenomes</taxon>
    </lineage>
</organism>
<dbReference type="EMBL" id="UINC01000961">
    <property type="protein sequence ID" value="SUZ65539.1"/>
    <property type="molecule type" value="Genomic_DNA"/>
</dbReference>
<dbReference type="GO" id="GO:0046654">
    <property type="term" value="P:tetrahydrofolate biosynthetic process"/>
    <property type="evidence" value="ECO:0007669"/>
    <property type="project" value="InterPro"/>
</dbReference>
<evidence type="ECO:0000256" key="3">
    <source>
        <dbReference type="ARBA" id="ARBA00022563"/>
    </source>
</evidence>
<dbReference type="Pfam" id="PF00186">
    <property type="entry name" value="DHFR_1"/>
    <property type="match status" value="1"/>
</dbReference>
<dbReference type="GO" id="GO:0043168">
    <property type="term" value="F:anion binding"/>
    <property type="evidence" value="ECO:0007669"/>
    <property type="project" value="UniProtKB-ARBA"/>
</dbReference>
<dbReference type="InterPro" id="IPR001796">
    <property type="entry name" value="DHFR_dom"/>
</dbReference>
<gene>
    <name evidence="7" type="ORF">METZ01_LOCUS18393</name>
</gene>
<dbReference type="Gene3D" id="3.40.430.10">
    <property type="entry name" value="Dihydrofolate Reductase, subunit A"/>
    <property type="match status" value="1"/>
</dbReference>
<reference evidence="7" key="1">
    <citation type="submission" date="2018-05" db="EMBL/GenBank/DDBJ databases">
        <authorList>
            <person name="Lanie J.A."/>
            <person name="Ng W.-L."/>
            <person name="Kazmierczak K.M."/>
            <person name="Andrzejewski T.M."/>
            <person name="Davidsen T.M."/>
            <person name="Wayne K.J."/>
            <person name="Tettelin H."/>
            <person name="Glass J.I."/>
            <person name="Rusch D."/>
            <person name="Podicherti R."/>
            <person name="Tsui H.-C.T."/>
            <person name="Winkler M.E."/>
        </authorList>
    </citation>
    <scope>NUCLEOTIDE SEQUENCE</scope>
</reference>
<evidence type="ECO:0000313" key="7">
    <source>
        <dbReference type="EMBL" id="SUZ65539.1"/>
    </source>
</evidence>
<dbReference type="AlphaFoldDB" id="A0A381PHF5"/>
<dbReference type="PRINTS" id="PR00070">
    <property type="entry name" value="DHFR"/>
</dbReference>
<dbReference type="EC" id="1.5.1.3" evidence="2"/>
<protein>
    <recommendedName>
        <fullName evidence="2">dihydrofolate reductase</fullName>
        <ecNumber evidence="2">1.5.1.3</ecNumber>
    </recommendedName>
</protein>
<dbReference type="PIRSF" id="PIRSF000194">
    <property type="entry name" value="DHFR"/>
    <property type="match status" value="1"/>
</dbReference>
<dbReference type="PANTHER" id="PTHR48069">
    <property type="entry name" value="DIHYDROFOLATE REDUCTASE"/>
    <property type="match status" value="1"/>
</dbReference>
<dbReference type="CDD" id="cd00209">
    <property type="entry name" value="DHFR"/>
    <property type="match status" value="1"/>
</dbReference>
<dbReference type="GO" id="GO:0050661">
    <property type="term" value="F:NADP binding"/>
    <property type="evidence" value="ECO:0007669"/>
    <property type="project" value="InterPro"/>
</dbReference>
<evidence type="ECO:0000256" key="4">
    <source>
        <dbReference type="ARBA" id="ARBA00022857"/>
    </source>
</evidence>
<dbReference type="PROSITE" id="PS51330">
    <property type="entry name" value="DHFR_2"/>
    <property type="match status" value="1"/>
</dbReference>
<evidence type="ECO:0000256" key="5">
    <source>
        <dbReference type="ARBA" id="ARBA00023002"/>
    </source>
</evidence>
<name>A0A381PHF5_9ZZZZ</name>
<dbReference type="FunFam" id="3.40.430.10:FF:000001">
    <property type="entry name" value="Dihydrofolate reductase"/>
    <property type="match status" value="1"/>
</dbReference>
<accession>A0A381PHF5</accession>
<dbReference type="InterPro" id="IPR024072">
    <property type="entry name" value="DHFR-like_dom_sf"/>
</dbReference>
<keyword evidence="5" id="KW-0560">Oxidoreductase</keyword>
<keyword evidence="4" id="KW-0521">NADP</keyword>
<dbReference type="PANTHER" id="PTHR48069:SF3">
    <property type="entry name" value="DIHYDROFOLATE REDUCTASE"/>
    <property type="match status" value="1"/>
</dbReference>
<dbReference type="GO" id="GO:0005829">
    <property type="term" value="C:cytosol"/>
    <property type="evidence" value="ECO:0007669"/>
    <property type="project" value="TreeGrafter"/>
</dbReference>
<dbReference type="InterPro" id="IPR012259">
    <property type="entry name" value="DHFR"/>
</dbReference>
<feature type="domain" description="DHFR" evidence="6">
    <location>
        <begin position="2"/>
        <end position="166"/>
    </location>
</feature>